<sequence>MYPYKARGTDAFGTPLQRIPPRAGREGPKRTTRDPLQAQNGHPKSREGDFLSAHGIHHFPGPVARYSGSSIVDL</sequence>
<dbReference type="EMBL" id="JAPFRF010000012">
    <property type="protein sequence ID" value="KAJ7313202.1"/>
    <property type="molecule type" value="Genomic_DNA"/>
</dbReference>
<keyword evidence="3" id="KW-1185">Reference proteome</keyword>
<feature type="compositionally biased region" description="Basic and acidic residues" evidence="1">
    <location>
        <begin position="23"/>
        <end position="33"/>
    </location>
</feature>
<comment type="caution">
    <text evidence="2">The sequence shown here is derived from an EMBL/GenBank/DDBJ whole genome shotgun (WGS) entry which is preliminary data.</text>
</comment>
<protein>
    <submittedName>
        <fullName evidence="2">Uncharacterized protein</fullName>
    </submittedName>
</protein>
<feature type="region of interest" description="Disordered" evidence="1">
    <location>
        <begin position="1"/>
        <end position="53"/>
    </location>
</feature>
<organism evidence="2 3">
    <name type="scientific">Phrynocephalus forsythii</name>
    <dbReference type="NCBI Taxonomy" id="171643"/>
    <lineage>
        <taxon>Eukaryota</taxon>
        <taxon>Metazoa</taxon>
        <taxon>Chordata</taxon>
        <taxon>Craniata</taxon>
        <taxon>Vertebrata</taxon>
        <taxon>Euteleostomi</taxon>
        <taxon>Lepidosauria</taxon>
        <taxon>Squamata</taxon>
        <taxon>Bifurcata</taxon>
        <taxon>Unidentata</taxon>
        <taxon>Episquamata</taxon>
        <taxon>Toxicofera</taxon>
        <taxon>Iguania</taxon>
        <taxon>Acrodonta</taxon>
        <taxon>Agamidae</taxon>
        <taxon>Agaminae</taxon>
        <taxon>Phrynocephalus</taxon>
    </lineage>
</organism>
<proteinExistence type="predicted"/>
<evidence type="ECO:0000313" key="2">
    <source>
        <dbReference type="EMBL" id="KAJ7313202.1"/>
    </source>
</evidence>
<name>A0A9Q0XF89_9SAUR</name>
<accession>A0A9Q0XF89</accession>
<gene>
    <name evidence="2" type="ORF">JRQ81_004480</name>
</gene>
<reference evidence="2" key="1">
    <citation type="journal article" date="2023" name="DNA Res.">
        <title>Chromosome-level genome assembly of Phrynocephalus forsythii using third-generation DNA sequencing and Hi-C analysis.</title>
        <authorList>
            <person name="Qi Y."/>
            <person name="Zhao W."/>
            <person name="Zhao Y."/>
            <person name="Niu C."/>
            <person name="Cao S."/>
            <person name="Zhang Y."/>
        </authorList>
    </citation>
    <scope>NUCLEOTIDE SEQUENCE</scope>
    <source>
        <tissue evidence="2">Muscle</tissue>
    </source>
</reference>
<dbReference type="Proteomes" id="UP001142489">
    <property type="component" value="Unassembled WGS sequence"/>
</dbReference>
<evidence type="ECO:0000313" key="3">
    <source>
        <dbReference type="Proteomes" id="UP001142489"/>
    </source>
</evidence>
<dbReference type="AlphaFoldDB" id="A0A9Q0XF89"/>
<evidence type="ECO:0000256" key="1">
    <source>
        <dbReference type="SAM" id="MobiDB-lite"/>
    </source>
</evidence>